<reference evidence="2 3" key="1">
    <citation type="journal article" date="2019" name="Sci. Rep.">
        <title>A multi-omics analysis of the grapevine pathogen Lasiodiplodia theobromae reveals that temperature affects the expression of virulence- and pathogenicity-related genes.</title>
        <authorList>
            <person name="Felix C."/>
            <person name="Meneses R."/>
            <person name="Goncalves M.F.M."/>
            <person name="Tilleman L."/>
            <person name="Duarte A.S."/>
            <person name="Jorrin-Novo J.V."/>
            <person name="Van de Peer Y."/>
            <person name="Deforce D."/>
            <person name="Van Nieuwerburgh F."/>
            <person name="Esteves A.C."/>
            <person name="Alves A."/>
        </authorList>
    </citation>
    <scope>NUCLEOTIDE SEQUENCE [LARGE SCALE GENOMIC DNA]</scope>
    <source>
        <strain evidence="2 3">LA-SOL3</strain>
    </source>
</reference>
<accession>A0A5N5D6S9</accession>
<name>A0A5N5D6S9_9PEZI</name>
<sequence length="451" mass="50308">MRHGSEDSTDDNPSPFLGHTTDFNGLPDQHKRKGGLSDPINTVDEILREAFQKQPQTDSDGAFHQKGFLGGAHIDKRSRFGSSSPPSERHLDLAQLNLSDHAGGSSSELQTPIPLSSSSRSRASQQSSRGSQLGSKHRGGVKQPRSSNTQALRKKRREKDRLHLPDARHQPKFPVFSRSTAAARRNEIAETEDDDDDDGYSGGGGGVPRTADIWPAGFQRRRPQQQPTDTEEEDSLFVTPGPPSPPHRRHHHHHRSAPTSTARRQRLPLPPPPAPQPPTNTTTHPDDNPTHRARLRAMATNPHAHPYVRKLAPEKDAENIEIKRLRTVERLHWEEIAARMNSARVAAGRSPTFTVAAVYGRFARVAPRIAEEEGDGGFDYRDYLNFRHPRRGDTARGEGAGPVLTGAEEEVLVRCYEEVERERWVNVARKFKVVASVELTPEQVARKWKSL</sequence>
<dbReference type="Proteomes" id="UP000325902">
    <property type="component" value="Unassembled WGS sequence"/>
</dbReference>
<dbReference type="OrthoDB" id="3438274at2759"/>
<feature type="compositionally biased region" description="Low complexity" evidence="1">
    <location>
        <begin position="115"/>
        <end position="134"/>
    </location>
</feature>
<keyword evidence="3" id="KW-1185">Reference proteome</keyword>
<dbReference type="AlphaFoldDB" id="A0A5N5D6S9"/>
<feature type="compositionally biased region" description="Pro residues" evidence="1">
    <location>
        <begin position="268"/>
        <end position="278"/>
    </location>
</feature>
<feature type="compositionally biased region" description="Acidic residues" evidence="1">
    <location>
        <begin position="189"/>
        <end position="199"/>
    </location>
</feature>
<feature type="region of interest" description="Disordered" evidence="1">
    <location>
        <begin position="1"/>
        <end position="290"/>
    </location>
</feature>
<proteinExistence type="predicted"/>
<protein>
    <recommendedName>
        <fullName evidence="4">Myb-like domain-containing protein</fullName>
    </recommendedName>
</protein>
<evidence type="ECO:0000313" key="2">
    <source>
        <dbReference type="EMBL" id="KAB2573082.1"/>
    </source>
</evidence>
<evidence type="ECO:0000256" key="1">
    <source>
        <dbReference type="SAM" id="MobiDB-lite"/>
    </source>
</evidence>
<feature type="compositionally biased region" description="Basic and acidic residues" evidence="1">
    <location>
        <begin position="159"/>
        <end position="169"/>
    </location>
</feature>
<feature type="compositionally biased region" description="Basic residues" evidence="1">
    <location>
        <begin position="246"/>
        <end position="256"/>
    </location>
</feature>
<comment type="caution">
    <text evidence="2">The sequence shown here is derived from an EMBL/GenBank/DDBJ whole genome shotgun (WGS) entry which is preliminary data.</text>
</comment>
<evidence type="ECO:0000313" key="3">
    <source>
        <dbReference type="Proteomes" id="UP000325902"/>
    </source>
</evidence>
<feature type="compositionally biased region" description="Polar residues" evidence="1">
    <location>
        <begin position="104"/>
        <end position="114"/>
    </location>
</feature>
<evidence type="ECO:0008006" key="4">
    <source>
        <dbReference type="Google" id="ProtNLM"/>
    </source>
</evidence>
<dbReference type="EMBL" id="VCHE01000065">
    <property type="protein sequence ID" value="KAB2573082.1"/>
    <property type="molecule type" value="Genomic_DNA"/>
</dbReference>
<gene>
    <name evidence="2" type="ORF">DBV05_g8226</name>
</gene>
<organism evidence="2 3">
    <name type="scientific">Lasiodiplodia theobromae</name>
    <dbReference type="NCBI Taxonomy" id="45133"/>
    <lineage>
        <taxon>Eukaryota</taxon>
        <taxon>Fungi</taxon>
        <taxon>Dikarya</taxon>
        <taxon>Ascomycota</taxon>
        <taxon>Pezizomycotina</taxon>
        <taxon>Dothideomycetes</taxon>
        <taxon>Dothideomycetes incertae sedis</taxon>
        <taxon>Botryosphaeriales</taxon>
        <taxon>Botryosphaeriaceae</taxon>
        <taxon>Lasiodiplodia</taxon>
    </lineage>
</organism>